<keyword evidence="2" id="KW-1185">Reference proteome</keyword>
<reference evidence="1 2" key="1">
    <citation type="journal article" date="2018" name="Mol. Biol. Evol.">
        <title>Broad Genomic Sampling Reveals a Smut Pathogenic Ancestry of the Fungal Clade Ustilaginomycotina.</title>
        <authorList>
            <person name="Kijpornyongpan T."/>
            <person name="Mondo S.J."/>
            <person name="Barry K."/>
            <person name="Sandor L."/>
            <person name="Lee J."/>
            <person name="Lipzen A."/>
            <person name="Pangilinan J."/>
            <person name="LaButti K."/>
            <person name="Hainaut M."/>
            <person name="Henrissat B."/>
            <person name="Grigoriev I.V."/>
            <person name="Spatafora J.W."/>
            <person name="Aime M.C."/>
        </authorList>
    </citation>
    <scope>NUCLEOTIDE SEQUENCE [LARGE SCALE GENOMIC DNA]</scope>
    <source>
        <strain evidence="1 2">MCA 4658</strain>
    </source>
</reference>
<dbReference type="GeneID" id="37039225"/>
<dbReference type="RefSeq" id="XP_025371202.1">
    <property type="nucleotide sequence ID" value="XM_025517355.1"/>
</dbReference>
<accession>A0A316W2U9</accession>
<dbReference type="EMBL" id="KZ819364">
    <property type="protein sequence ID" value="PWN44042.1"/>
    <property type="molecule type" value="Genomic_DNA"/>
</dbReference>
<gene>
    <name evidence="1" type="ORF">IE81DRAFT_44925</name>
</gene>
<evidence type="ECO:0000313" key="1">
    <source>
        <dbReference type="EMBL" id="PWN44042.1"/>
    </source>
</evidence>
<proteinExistence type="predicted"/>
<sequence>MRYIATSFVLRLSASGHPSRGESVHHILCLQRHLFSVSMSRRNVLVWERCSTRVAAGHTFQTRVGEILIGFMERDLGELAFLGFTDLSSERRLY</sequence>
<dbReference type="AlphaFoldDB" id="A0A316W2U9"/>
<protein>
    <submittedName>
        <fullName evidence="1">Uncharacterized protein</fullName>
    </submittedName>
</protein>
<organism evidence="1 2">
    <name type="scientific">Ceraceosorus guamensis</name>
    <dbReference type="NCBI Taxonomy" id="1522189"/>
    <lineage>
        <taxon>Eukaryota</taxon>
        <taxon>Fungi</taxon>
        <taxon>Dikarya</taxon>
        <taxon>Basidiomycota</taxon>
        <taxon>Ustilaginomycotina</taxon>
        <taxon>Exobasidiomycetes</taxon>
        <taxon>Ceraceosorales</taxon>
        <taxon>Ceraceosoraceae</taxon>
        <taxon>Ceraceosorus</taxon>
    </lineage>
</organism>
<dbReference type="Proteomes" id="UP000245783">
    <property type="component" value="Unassembled WGS sequence"/>
</dbReference>
<evidence type="ECO:0000313" key="2">
    <source>
        <dbReference type="Proteomes" id="UP000245783"/>
    </source>
</evidence>
<name>A0A316W2U9_9BASI</name>
<dbReference type="InParanoid" id="A0A316W2U9"/>